<keyword evidence="1" id="KW-0732">Signal</keyword>
<gene>
    <name evidence="3" type="ORF">D8780_13040</name>
</gene>
<sequence length="273" mass="29279">MAKFRPVRLITGSVLAFALGLTAAQAAPQCGNSASGFDQWKREFAPVAQSNGVGQRGLQALAAARYNSSTIKADRAVKKGGSAFTMSLGTFCKKRGCDAIVRIGKQKKKENARLLANIEQRFGIPAGPLMAIWGMETGFGRFTGNQPVISSAATLVYDCRRSDYFFPHLIAALRMVDSGLFSTGTKGAAHAEYGHTQFLPNNILRFGVDGNGDGRVDLKNVNDALYSTANFLRAHGMTRNYQPGQSGFRGIEGWNAASVYQQAIAQMGAQIDG</sequence>
<dbReference type="SUPFAM" id="SSF53955">
    <property type="entry name" value="Lysozyme-like"/>
    <property type="match status" value="1"/>
</dbReference>
<dbReference type="InterPro" id="IPR043426">
    <property type="entry name" value="MltB-like"/>
</dbReference>
<dbReference type="InterPro" id="IPR031304">
    <property type="entry name" value="SLT_2"/>
</dbReference>
<dbReference type="PANTHER" id="PTHR30163">
    <property type="entry name" value="MEMBRANE-BOUND LYTIC MUREIN TRANSGLYCOSYLASE B"/>
    <property type="match status" value="1"/>
</dbReference>
<name>A0A3L7JHB9_9HYPH</name>
<evidence type="ECO:0000313" key="4">
    <source>
        <dbReference type="Proteomes" id="UP000281094"/>
    </source>
</evidence>
<dbReference type="AlphaFoldDB" id="A0A3L7JHB9"/>
<evidence type="ECO:0000259" key="2">
    <source>
        <dbReference type="Pfam" id="PF13406"/>
    </source>
</evidence>
<evidence type="ECO:0000256" key="1">
    <source>
        <dbReference type="SAM" id="SignalP"/>
    </source>
</evidence>
<dbReference type="Pfam" id="PF13406">
    <property type="entry name" value="SLT_2"/>
    <property type="match status" value="1"/>
</dbReference>
<evidence type="ECO:0000313" key="3">
    <source>
        <dbReference type="EMBL" id="RLQ89021.1"/>
    </source>
</evidence>
<feature type="chain" id="PRO_5018027282" evidence="1">
    <location>
        <begin position="27"/>
        <end position="273"/>
    </location>
</feature>
<comment type="caution">
    <text evidence="3">The sequence shown here is derived from an EMBL/GenBank/DDBJ whole genome shotgun (WGS) entry which is preliminary data.</text>
</comment>
<feature type="domain" description="Transglycosylase SLT" evidence="2">
    <location>
        <begin position="37"/>
        <end position="241"/>
    </location>
</feature>
<dbReference type="EMBL" id="RCWN01000001">
    <property type="protein sequence ID" value="RLQ89021.1"/>
    <property type="molecule type" value="Genomic_DNA"/>
</dbReference>
<feature type="signal peptide" evidence="1">
    <location>
        <begin position="1"/>
        <end position="26"/>
    </location>
</feature>
<protein>
    <submittedName>
        <fullName evidence="3">Murein transglycosylase</fullName>
    </submittedName>
</protein>
<reference evidence="3 4" key="1">
    <citation type="submission" date="2018-10" db="EMBL/GenBank/DDBJ databases">
        <title>Notoacmeibacter sp. M2BS9Y-3-1, whole genome shotgun sequence.</title>
        <authorList>
            <person name="Tuo L."/>
        </authorList>
    </citation>
    <scope>NUCLEOTIDE SEQUENCE [LARGE SCALE GENOMIC DNA]</scope>
    <source>
        <strain evidence="3 4">M2BS9Y-3-1</strain>
    </source>
</reference>
<dbReference type="PANTHER" id="PTHR30163:SF8">
    <property type="entry name" value="LYTIC MUREIN TRANSGLYCOSYLASE"/>
    <property type="match status" value="1"/>
</dbReference>
<proteinExistence type="predicted"/>
<dbReference type="Gene3D" id="1.10.8.350">
    <property type="entry name" value="Bacterial muramidase"/>
    <property type="match status" value="1"/>
</dbReference>
<dbReference type="Proteomes" id="UP000281094">
    <property type="component" value="Unassembled WGS sequence"/>
</dbReference>
<accession>A0A3L7JHB9</accession>
<dbReference type="RefSeq" id="WP_121645988.1">
    <property type="nucleotide sequence ID" value="NZ_RCWN01000001.1"/>
</dbReference>
<keyword evidence="4" id="KW-1185">Reference proteome</keyword>
<organism evidence="3 4">
    <name type="scientific">Notoacmeibacter ruber</name>
    <dbReference type="NCBI Taxonomy" id="2670375"/>
    <lineage>
        <taxon>Bacteria</taxon>
        <taxon>Pseudomonadati</taxon>
        <taxon>Pseudomonadota</taxon>
        <taxon>Alphaproteobacteria</taxon>
        <taxon>Hyphomicrobiales</taxon>
        <taxon>Notoacmeibacteraceae</taxon>
        <taxon>Notoacmeibacter</taxon>
    </lineage>
</organism>
<dbReference type="GO" id="GO:0009253">
    <property type="term" value="P:peptidoglycan catabolic process"/>
    <property type="evidence" value="ECO:0007669"/>
    <property type="project" value="TreeGrafter"/>
</dbReference>
<dbReference type="GO" id="GO:0008933">
    <property type="term" value="F:peptidoglycan lytic transglycosylase activity"/>
    <property type="evidence" value="ECO:0007669"/>
    <property type="project" value="TreeGrafter"/>
</dbReference>
<dbReference type="InterPro" id="IPR023346">
    <property type="entry name" value="Lysozyme-like_dom_sf"/>
</dbReference>